<keyword evidence="1" id="KW-0418">Kinase</keyword>
<dbReference type="GO" id="GO:0004674">
    <property type="term" value="F:protein serine/threonine kinase activity"/>
    <property type="evidence" value="ECO:0007669"/>
    <property type="project" value="UniProtKB-KW"/>
</dbReference>
<keyword evidence="3" id="KW-0547">Nucleotide-binding</keyword>
<organism evidence="3 4">
    <name type="scientific">Desulfobotulus mexicanus</name>
    <dbReference type="NCBI Taxonomy" id="2586642"/>
    <lineage>
        <taxon>Bacteria</taxon>
        <taxon>Pseudomonadati</taxon>
        <taxon>Thermodesulfobacteriota</taxon>
        <taxon>Desulfobacteria</taxon>
        <taxon>Desulfobacterales</taxon>
        <taxon>Desulfobacteraceae</taxon>
        <taxon>Desulfobotulus</taxon>
    </lineage>
</organism>
<dbReference type="Gene3D" id="3.30.565.10">
    <property type="entry name" value="Histidine kinase-like ATPase, C-terminal domain"/>
    <property type="match status" value="1"/>
</dbReference>
<dbReference type="Pfam" id="PF13581">
    <property type="entry name" value="HATPase_c_2"/>
    <property type="match status" value="1"/>
</dbReference>
<feature type="domain" description="Histidine kinase/HSP90-like ATPase" evidence="2">
    <location>
        <begin position="24"/>
        <end position="135"/>
    </location>
</feature>
<keyword evidence="3" id="KW-0067">ATP-binding</keyword>
<accession>A0A5Q4VEV6</accession>
<gene>
    <name evidence="3" type="ORF">FIM25_01315</name>
</gene>
<dbReference type="RefSeq" id="WP_139445364.1">
    <property type="nucleotide sequence ID" value="NZ_VDMB01000001.1"/>
</dbReference>
<evidence type="ECO:0000259" key="2">
    <source>
        <dbReference type="Pfam" id="PF13581"/>
    </source>
</evidence>
<dbReference type="Proteomes" id="UP000321899">
    <property type="component" value="Unassembled WGS sequence"/>
</dbReference>
<sequence length="142" mass="16195">MNHKLFIVEEIAQGLAIRMGADMRNIDLASHETQLFLKKQNLEALTFSICLGMREALTNAVRHGSINLPEGIITYQVQIIGQRIVLEIMDEGPGFNWRTSQKTNPDAENGRGIHIMKNYFNTFRYNEKGNRLTLEKDIPGCF</sequence>
<dbReference type="InterPro" id="IPR036890">
    <property type="entry name" value="HATPase_C_sf"/>
</dbReference>
<dbReference type="CDD" id="cd16936">
    <property type="entry name" value="HATPase_RsbW-like"/>
    <property type="match status" value="1"/>
</dbReference>
<protein>
    <submittedName>
        <fullName evidence="3">ATP-binding protein</fullName>
    </submittedName>
</protein>
<dbReference type="PANTHER" id="PTHR35526:SF3">
    <property type="entry name" value="ANTI-SIGMA-F FACTOR RSBW"/>
    <property type="match status" value="1"/>
</dbReference>
<dbReference type="InterPro" id="IPR003594">
    <property type="entry name" value="HATPase_dom"/>
</dbReference>
<reference evidence="3 4" key="1">
    <citation type="submission" date="2019-06" db="EMBL/GenBank/DDBJ databases">
        <title>Desulfobotulus mexicanus sp. nov., a novel sulfate-reducing bacterium isolated from the sediment of an alkaline crater lake in Mexico.</title>
        <authorList>
            <person name="Hirschler-Rea A."/>
        </authorList>
    </citation>
    <scope>NUCLEOTIDE SEQUENCE [LARGE SCALE GENOMIC DNA]</scope>
    <source>
        <strain evidence="3 4">PAR22N</strain>
    </source>
</reference>
<keyword evidence="1" id="KW-0808">Transferase</keyword>
<evidence type="ECO:0000313" key="3">
    <source>
        <dbReference type="EMBL" id="TYT76219.1"/>
    </source>
</evidence>
<dbReference type="GO" id="GO:0005524">
    <property type="term" value="F:ATP binding"/>
    <property type="evidence" value="ECO:0007669"/>
    <property type="project" value="UniProtKB-KW"/>
</dbReference>
<dbReference type="PANTHER" id="PTHR35526">
    <property type="entry name" value="ANTI-SIGMA-F FACTOR RSBW-RELATED"/>
    <property type="match status" value="1"/>
</dbReference>
<proteinExistence type="predicted"/>
<evidence type="ECO:0000313" key="4">
    <source>
        <dbReference type="Proteomes" id="UP000321899"/>
    </source>
</evidence>
<dbReference type="EMBL" id="VDMB01000001">
    <property type="protein sequence ID" value="TYT76219.1"/>
    <property type="molecule type" value="Genomic_DNA"/>
</dbReference>
<evidence type="ECO:0000256" key="1">
    <source>
        <dbReference type="ARBA" id="ARBA00022527"/>
    </source>
</evidence>
<comment type="caution">
    <text evidence="3">The sequence shown here is derived from an EMBL/GenBank/DDBJ whole genome shotgun (WGS) entry which is preliminary data.</text>
</comment>
<keyword evidence="1" id="KW-0723">Serine/threonine-protein kinase</keyword>
<keyword evidence="4" id="KW-1185">Reference proteome</keyword>
<dbReference type="OrthoDB" id="163538at2"/>
<dbReference type="AlphaFoldDB" id="A0A5Q4VEV6"/>
<dbReference type="SUPFAM" id="SSF55874">
    <property type="entry name" value="ATPase domain of HSP90 chaperone/DNA topoisomerase II/histidine kinase"/>
    <property type="match status" value="1"/>
</dbReference>
<dbReference type="InterPro" id="IPR050267">
    <property type="entry name" value="Anti-sigma-factor_SerPK"/>
</dbReference>
<name>A0A5Q4VEV6_9BACT</name>